<dbReference type="InterPro" id="IPR024064">
    <property type="entry name" value="FdhE-like_sf"/>
</dbReference>
<evidence type="ECO:0000259" key="1">
    <source>
        <dbReference type="Pfam" id="PF03811"/>
    </source>
</evidence>
<comment type="caution">
    <text evidence="2">The sequence shown here is derived from an EMBL/GenBank/DDBJ whole genome shotgun (WGS) entry which is preliminary data.</text>
</comment>
<feature type="domain" description="InsA N-terminal zinc ribbon" evidence="1">
    <location>
        <begin position="18"/>
        <end position="46"/>
    </location>
</feature>
<dbReference type="InterPro" id="IPR003220">
    <property type="entry name" value="InsA_N_dom_Znf"/>
</dbReference>
<evidence type="ECO:0000313" key="3">
    <source>
        <dbReference type="Proteomes" id="UP001197609"/>
    </source>
</evidence>
<sequence length="103" mass="11805">MRIACPEEGRVEIRGGEVMCPSCGSEAVNRYGRAWTHKQRFRCLMCGRQFTLGNRKTTPAKRPLCGKCGKPMHIYRREGNVIRFRCSGYPSCRGFQKIMSEEV</sequence>
<dbReference type="AlphaFoldDB" id="A0AAJ1EIX7"/>
<proteinExistence type="predicted"/>
<dbReference type="Pfam" id="PF03811">
    <property type="entry name" value="Zn_ribbon_InsA"/>
    <property type="match status" value="1"/>
</dbReference>
<dbReference type="Gene3D" id="3.30.65.10">
    <property type="entry name" value="Bacterial Topoisomerase I, domain 1"/>
    <property type="match status" value="1"/>
</dbReference>
<dbReference type="GO" id="GO:0006313">
    <property type="term" value="P:DNA transposition"/>
    <property type="evidence" value="ECO:0007669"/>
    <property type="project" value="InterPro"/>
</dbReference>
<organism evidence="2 3">
    <name type="scientific">Candidatus Methylomirabilis tolerans</name>
    <dbReference type="NCBI Taxonomy" id="3123416"/>
    <lineage>
        <taxon>Bacteria</taxon>
        <taxon>Candidatus Methylomirabilota</taxon>
        <taxon>Candidatus Methylomirabilia</taxon>
        <taxon>Candidatus Methylomirabilales</taxon>
        <taxon>Candidatus Methylomirabilaceae</taxon>
        <taxon>Candidatus Methylomirabilis</taxon>
    </lineage>
</organism>
<dbReference type="Proteomes" id="UP001197609">
    <property type="component" value="Unassembled WGS sequence"/>
</dbReference>
<dbReference type="EMBL" id="JAIOIU010000039">
    <property type="protein sequence ID" value="MBZ0159210.1"/>
    <property type="molecule type" value="Genomic_DNA"/>
</dbReference>
<name>A0AAJ1EIX7_9BACT</name>
<gene>
    <name evidence="2" type="ORF">K8G79_03590</name>
</gene>
<evidence type="ECO:0000313" key="2">
    <source>
        <dbReference type="EMBL" id="MBZ0159210.1"/>
    </source>
</evidence>
<reference evidence="2 3" key="1">
    <citation type="journal article" date="2021" name="bioRxiv">
        <title>Unraveling nitrogen, sulfur and carbon metabolic pathways and microbial community transcriptional responses to substrate deprivation and toxicity stresses in a bioreactor mimicking anoxic brackish coastal sediment conditions.</title>
        <authorList>
            <person name="Martins P.D."/>
            <person name="Echeveste M.J."/>
            <person name="Arshad A."/>
            <person name="Kurth J."/>
            <person name="Ouboter H."/>
            <person name="Jetten M.S.M."/>
            <person name="Welte C.U."/>
        </authorList>
    </citation>
    <scope>NUCLEOTIDE SEQUENCE [LARGE SCALE GENOMIC DNA]</scope>
    <source>
        <strain evidence="2">MAG_38</strain>
    </source>
</reference>
<protein>
    <submittedName>
        <fullName evidence="2">Insertion element protein</fullName>
    </submittedName>
</protein>
<dbReference type="SUPFAM" id="SSF144020">
    <property type="entry name" value="FdhE-like"/>
    <property type="match status" value="1"/>
</dbReference>
<accession>A0AAJ1EIX7</accession>